<feature type="transmembrane region" description="Helical" evidence="6">
    <location>
        <begin position="41"/>
        <end position="62"/>
    </location>
</feature>
<comment type="subcellular location">
    <subcellularLocation>
        <location evidence="1">Cell membrane</location>
        <topology evidence="1">Multi-pass membrane protein</topology>
    </subcellularLocation>
</comment>
<organism evidence="7 8">
    <name type="scientific">Commensalibacter melissae</name>
    <dbReference type="NCBI Taxonomy" id="2070537"/>
    <lineage>
        <taxon>Bacteria</taxon>
        <taxon>Pseudomonadati</taxon>
        <taxon>Pseudomonadota</taxon>
        <taxon>Alphaproteobacteria</taxon>
        <taxon>Acetobacterales</taxon>
        <taxon>Acetobacteraceae</taxon>
    </lineage>
</organism>
<evidence type="ECO:0000256" key="4">
    <source>
        <dbReference type="ARBA" id="ARBA00022989"/>
    </source>
</evidence>
<accession>A0A318MVQ0</accession>
<feature type="transmembrane region" description="Helical" evidence="6">
    <location>
        <begin position="134"/>
        <end position="151"/>
    </location>
</feature>
<keyword evidence="3 6" id="KW-0812">Transmembrane</keyword>
<dbReference type="Pfam" id="PF03706">
    <property type="entry name" value="LPG_synthase_TM"/>
    <property type="match status" value="1"/>
</dbReference>
<evidence type="ECO:0000256" key="2">
    <source>
        <dbReference type="ARBA" id="ARBA00022475"/>
    </source>
</evidence>
<comment type="caution">
    <text evidence="7">The sequence shown here is derived from an EMBL/GenBank/DDBJ whole genome shotgun (WGS) entry which is preliminary data.</text>
</comment>
<evidence type="ECO:0000313" key="8">
    <source>
        <dbReference type="Proteomes" id="UP000247565"/>
    </source>
</evidence>
<feature type="transmembrane region" description="Helical" evidence="6">
    <location>
        <begin position="272"/>
        <end position="293"/>
    </location>
</feature>
<feature type="transmembrane region" description="Helical" evidence="6">
    <location>
        <begin position="238"/>
        <end position="260"/>
    </location>
</feature>
<evidence type="ECO:0000256" key="1">
    <source>
        <dbReference type="ARBA" id="ARBA00004651"/>
    </source>
</evidence>
<dbReference type="NCBIfam" id="TIGR03476">
    <property type="entry name" value="HpnL"/>
    <property type="match status" value="1"/>
</dbReference>
<feature type="transmembrane region" description="Helical" evidence="6">
    <location>
        <begin position="171"/>
        <end position="189"/>
    </location>
</feature>
<evidence type="ECO:0000313" key="7">
    <source>
        <dbReference type="EMBL" id="PXZ00146.1"/>
    </source>
</evidence>
<protein>
    <recommendedName>
        <fullName evidence="9">TIGR00374 family protein</fullName>
    </recommendedName>
</protein>
<keyword evidence="8" id="KW-1185">Reference proteome</keyword>
<evidence type="ECO:0000256" key="3">
    <source>
        <dbReference type="ARBA" id="ARBA00022692"/>
    </source>
</evidence>
<reference evidence="7 8" key="1">
    <citation type="submission" date="2018-05" db="EMBL/GenBank/DDBJ databases">
        <title>Reference genomes for bee gut microbiota database.</title>
        <authorList>
            <person name="Ellegaard K.M."/>
        </authorList>
    </citation>
    <scope>NUCLEOTIDE SEQUENCE [LARGE SCALE GENOMIC DNA]</scope>
    <source>
        <strain evidence="7 8">ESL0284</strain>
    </source>
</reference>
<name>A0A318MVQ0_9PROT</name>
<dbReference type="InterPro" id="IPR022791">
    <property type="entry name" value="L-PG_synthase/AglD"/>
</dbReference>
<dbReference type="AlphaFoldDB" id="A0A318MVQ0"/>
<evidence type="ECO:0000256" key="6">
    <source>
        <dbReference type="SAM" id="Phobius"/>
    </source>
</evidence>
<keyword evidence="2" id="KW-1003">Cell membrane</keyword>
<dbReference type="GO" id="GO:0005886">
    <property type="term" value="C:plasma membrane"/>
    <property type="evidence" value="ECO:0007669"/>
    <property type="project" value="UniProtKB-SubCell"/>
</dbReference>
<evidence type="ECO:0008006" key="9">
    <source>
        <dbReference type="Google" id="ProtNLM"/>
    </source>
</evidence>
<evidence type="ECO:0000256" key="5">
    <source>
        <dbReference type="ARBA" id="ARBA00023136"/>
    </source>
</evidence>
<gene>
    <name evidence="7" type="ORF">DK869_05775</name>
</gene>
<sequence length="354" mass="39295">MRFVLKKISIILFFLGLTLLIGGAVWVGMDSIVQSFSSVGIKGLLILSSWQVIVILLLSYAWHVICPDIGMLRLIWARFLRESAATCLPFSQVGGILLSIRAVCFKGYRYIKNPKDLSIAHAVSSNIVDITTETLGQIVFIIVGICFLIIGQYHETLQNITVPGTKLNLKWFIIIGIFFLLIGSISLIWSQRQGSALIKKLVNFLSKNIAQQWEDQVNANADSFQNSINQIWSNPKNVLLSCIIHLIGWLAGAVGTWLCYKFLGASINIQEAVIIEAFVCVALSIGFLVPASVGIQEGAYVLLGSIFGIDPHLSFSLSLLRRARDILIGVPTLLLWQITEIHYLNKYSKNKKNC</sequence>
<keyword evidence="4 6" id="KW-1133">Transmembrane helix</keyword>
<proteinExistence type="predicted"/>
<dbReference type="EMBL" id="QGLT01000003">
    <property type="protein sequence ID" value="PXZ00146.1"/>
    <property type="molecule type" value="Genomic_DNA"/>
</dbReference>
<dbReference type="Proteomes" id="UP000247565">
    <property type="component" value="Unassembled WGS sequence"/>
</dbReference>
<feature type="transmembrane region" description="Helical" evidence="6">
    <location>
        <begin position="12"/>
        <end position="29"/>
    </location>
</feature>
<keyword evidence="5 6" id="KW-0472">Membrane</keyword>